<reference evidence="2 3" key="1">
    <citation type="journal article" date="2014" name="Nat. Commun.">
        <title>Klebsormidium flaccidum genome reveals primary factors for plant terrestrial adaptation.</title>
        <authorList>
            <person name="Hori K."/>
            <person name="Maruyama F."/>
            <person name="Fujisawa T."/>
            <person name="Togashi T."/>
            <person name="Yamamoto N."/>
            <person name="Seo M."/>
            <person name="Sato S."/>
            <person name="Yamada T."/>
            <person name="Mori H."/>
            <person name="Tajima N."/>
            <person name="Moriyama T."/>
            <person name="Ikeuchi M."/>
            <person name="Watanabe M."/>
            <person name="Wada H."/>
            <person name="Kobayashi K."/>
            <person name="Saito M."/>
            <person name="Masuda T."/>
            <person name="Sasaki-Sekimoto Y."/>
            <person name="Mashiguchi K."/>
            <person name="Awai K."/>
            <person name="Shimojima M."/>
            <person name="Masuda S."/>
            <person name="Iwai M."/>
            <person name="Nobusawa T."/>
            <person name="Narise T."/>
            <person name="Kondo S."/>
            <person name="Saito H."/>
            <person name="Sato R."/>
            <person name="Murakawa M."/>
            <person name="Ihara Y."/>
            <person name="Oshima-Yamada Y."/>
            <person name="Ohtaka K."/>
            <person name="Satoh M."/>
            <person name="Sonobe K."/>
            <person name="Ishii M."/>
            <person name="Ohtani R."/>
            <person name="Kanamori-Sato M."/>
            <person name="Honoki R."/>
            <person name="Miyazaki D."/>
            <person name="Mochizuki H."/>
            <person name="Umetsu J."/>
            <person name="Higashi K."/>
            <person name="Shibata D."/>
            <person name="Kamiya Y."/>
            <person name="Sato N."/>
            <person name="Nakamura Y."/>
            <person name="Tabata S."/>
            <person name="Ida S."/>
            <person name="Kurokawa K."/>
            <person name="Ohta H."/>
        </authorList>
    </citation>
    <scope>NUCLEOTIDE SEQUENCE [LARGE SCALE GENOMIC DNA]</scope>
    <source>
        <strain evidence="2 3">NIES-2285</strain>
    </source>
</reference>
<gene>
    <name evidence="2" type="ORF">KFL_005310080</name>
</gene>
<dbReference type="SUPFAM" id="SSF51197">
    <property type="entry name" value="Clavaminate synthase-like"/>
    <property type="match status" value="1"/>
</dbReference>
<evidence type="ECO:0000313" key="3">
    <source>
        <dbReference type="Proteomes" id="UP000054558"/>
    </source>
</evidence>
<accession>A0A1Y1IL75</accession>
<evidence type="ECO:0000259" key="1">
    <source>
        <dbReference type="Pfam" id="PF03171"/>
    </source>
</evidence>
<dbReference type="EMBL" id="DF237480">
    <property type="protein sequence ID" value="GAQ89516.1"/>
    <property type="molecule type" value="Genomic_DNA"/>
</dbReference>
<dbReference type="InterPro" id="IPR044861">
    <property type="entry name" value="IPNS-like_FE2OG_OXY"/>
</dbReference>
<keyword evidence="3" id="KW-1185">Reference proteome</keyword>
<dbReference type="AlphaFoldDB" id="A0A1Y1IL75"/>
<name>A0A1Y1IL75_KLENI</name>
<proteinExistence type="predicted"/>
<protein>
    <submittedName>
        <fullName evidence="2">2-oxoglutarate (2OG) and Fe(II)-dependent oxygenase superfamily protein</fullName>
    </submittedName>
</protein>
<dbReference type="STRING" id="105231.A0A1Y1IL75"/>
<feature type="domain" description="Isopenicillin N synthase-like Fe(2+) 2OG dioxygenase" evidence="1">
    <location>
        <begin position="210"/>
        <end position="310"/>
    </location>
</feature>
<dbReference type="OMA" id="NATYPHR"/>
<dbReference type="Proteomes" id="UP000054558">
    <property type="component" value="Unassembled WGS sequence"/>
</dbReference>
<organism evidence="2 3">
    <name type="scientific">Klebsormidium nitens</name>
    <name type="common">Green alga</name>
    <name type="synonym">Ulothrix nitens</name>
    <dbReference type="NCBI Taxonomy" id="105231"/>
    <lineage>
        <taxon>Eukaryota</taxon>
        <taxon>Viridiplantae</taxon>
        <taxon>Streptophyta</taxon>
        <taxon>Klebsormidiophyceae</taxon>
        <taxon>Klebsormidiales</taxon>
        <taxon>Klebsormidiaceae</taxon>
        <taxon>Klebsormidium</taxon>
    </lineage>
</organism>
<dbReference type="Gene3D" id="2.60.120.330">
    <property type="entry name" value="B-lactam Antibiotic, Isopenicillin N Synthase, Chain"/>
    <property type="match status" value="1"/>
</dbReference>
<dbReference type="Pfam" id="PF03171">
    <property type="entry name" value="2OG-FeII_Oxy"/>
    <property type="match status" value="1"/>
</dbReference>
<sequence>MASTQGDVLVALPQAACASTPVSAAKQEKDLFQALAGVKQEAPSATLTQRKHWTPATVNEICSAGPQDVAMRVDAAAWKDGVLLLHDLGMTPPWEAIRSLFDYLSCHPDVAAELNSLYPMCNILKDAALDASRADADVIDQKVAFDLNAQRLAALLRAPHLVEKLGAPLQSVLCFFQEIEQKVVPKLMEVTSLVSGHDLAACHNQRNFNFRVVDYPEHVPKGSSKERRCGAHRDFGTFTIVFPDGEGLQVEREGGYYNLPGDTPQLFFGYCGAILSNDRLAAAKHRVIDTSPQKSGLVARRNSLVFFVAPDEDTPLRPVVKAGEVARFRSGVTSSELKEAMKRKWKAREGTLGGVKTPQHQEPRQVILCVT</sequence>
<dbReference type="OrthoDB" id="288590at2759"/>
<evidence type="ECO:0000313" key="2">
    <source>
        <dbReference type="EMBL" id="GAQ89516.1"/>
    </source>
</evidence>
<dbReference type="InterPro" id="IPR027443">
    <property type="entry name" value="IPNS-like_sf"/>
</dbReference>